<evidence type="ECO:0000259" key="1">
    <source>
        <dbReference type="Pfam" id="PF13676"/>
    </source>
</evidence>
<protein>
    <recommendedName>
        <fullName evidence="1">TIR domain-containing protein</fullName>
    </recommendedName>
</protein>
<dbReference type="GO" id="GO:0007165">
    <property type="term" value="P:signal transduction"/>
    <property type="evidence" value="ECO:0007669"/>
    <property type="project" value="InterPro"/>
</dbReference>
<gene>
    <name evidence="2" type="ORF">BST42_03185</name>
</gene>
<dbReference type="InterPro" id="IPR035897">
    <property type="entry name" value="Toll_tir_struct_dom_sf"/>
</dbReference>
<dbReference type="Proteomes" id="UP000192534">
    <property type="component" value="Unassembled WGS sequence"/>
</dbReference>
<accession>A0A1X0J5J4</accession>
<dbReference type="OrthoDB" id="122965at2"/>
<comment type="caution">
    <text evidence="2">The sequence shown here is derived from an EMBL/GenBank/DDBJ whole genome shotgun (WGS) entry which is preliminary data.</text>
</comment>
<dbReference type="AlphaFoldDB" id="A0A1X0J5J4"/>
<dbReference type="Pfam" id="PF13676">
    <property type="entry name" value="TIR_2"/>
    <property type="match status" value="1"/>
</dbReference>
<name>A0A1X0J5J4_MYCRH</name>
<dbReference type="Gene3D" id="3.40.50.10140">
    <property type="entry name" value="Toll/interleukin-1 receptor homology (TIR) domain"/>
    <property type="match status" value="1"/>
</dbReference>
<evidence type="ECO:0000313" key="2">
    <source>
        <dbReference type="EMBL" id="ORB57393.1"/>
    </source>
</evidence>
<dbReference type="SUPFAM" id="SSF52200">
    <property type="entry name" value="Toll/Interleukin receptor TIR domain"/>
    <property type="match status" value="1"/>
</dbReference>
<organism evidence="2 3">
    <name type="scientific">Mycolicibacterium rhodesiae</name>
    <name type="common">Mycobacterium rhodesiae</name>
    <dbReference type="NCBI Taxonomy" id="36814"/>
    <lineage>
        <taxon>Bacteria</taxon>
        <taxon>Bacillati</taxon>
        <taxon>Actinomycetota</taxon>
        <taxon>Actinomycetes</taxon>
        <taxon>Mycobacteriales</taxon>
        <taxon>Mycobacteriaceae</taxon>
        <taxon>Mycolicibacterium</taxon>
    </lineage>
</organism>
<reference evidence="2 3" key="1">
    <citation type="submission" date="2016-12" db="EMBL/GenBank/DDBJ databases">
        <title>The new phylogeny of genus Mycobacterium.</title>
        <authorList>
            <person name="Tortoli E."/>
            <person name="Trovato A."/>
            <person name="Cirillo D.M."/>
        </authorList>
    </citation>
    <scope>NUCLEOTIDE SEQUENCE [LARGE SCALE GENOMIC DNA]</scope>
    <source>
        <strain evidence="2 3">DSM 44223</strain>
    </source>
</reference>
<proteinExistence type="predicted"/>
<dbReference type="InterPro" id="IPR000157">
    <property type="entry name" value="TIR_dom"/>
</dbReference>
<keyword evidence="3" id="KW-1185">Reference proteome</keyword>
<sequence>MAANDFRIFISWSGPLAKNVASALHGWLPEMFDNIDPWFSESDIPAGETWFGEIQKRLDTSDYGIIVVTTENVEKPWLNFEAGSLSKRLGEDRARVTPILANFDQLTQLTGHPLAQYNAVLLNEAGIGRLCESIALSAGRNLTSVRSRYSRLWGELESKIAGAKAVAGQQPPPPEVSEPQQLQALTESVRALELAIARFTRGTPALRDKLLKSVSNRVQAIVGTEFDSYVLSHDDELTLIRLDFAAHEPAPEEIDEIIDIYSAQFGTPVSLYTFSWDGQREHKRR</sequence>
<dbReference type="EMBL" id="MVIH01000001">
    <property type="protein sequence ID" value="ORB57393.1"/>
    <property type="molecule type" value="Genomic_DNA"/>
</dbReference>
<dbReference type="RefSeq" id="WP_083117060.1">
    <property type="nucleotide sequence ID" value="NZ_JACKUO010000042.1"/>
</dbReference>
<evidence type="ECO:0000313" key="3">
    <source>
        <dbReference type="Proteomes" id="UP000192534"/>
    </source>
</evidence>
<feature type="domain" description="TIR" evidence="1">
    <location>
        <begin position="8"/>
        <end position="106"/>
    </location>
</feature>